<accession>A0A443SH39</accession>
<evidence type="ECO:0000256" key="2">
    <source>
        <dbReference type="ARBA" id="ARBA00009295"/>
    </source>
</evidence>
<dbReference type="PANTHER" id="PTHR11351:SF31">
    <property type="entry name" value="DESATURASE 1, ISOFORM A-RELATED"/>
    <property type="match status" value="1"/>
</dbReference>
<dbReference type="GO" id="GO:0004768">
    <property type="term" value="F:stearoyl-CoA 9-desaturase activity"/>
    <property type="evidence" value="ECO:0007669"/>
    <property type="project" value="TreeGrafter"/>
</dbReference>
<evidence type="ECO:0000256" key="10">
    <source>
        <dbReference type="ARBA" id="ARBA00023160"/>
    </source>
</evidence>
<dbReference type="InterPro" id="IPR015876">
    <property type="entry name" value="Acyl-CoA_DS"/>
</dbReference>
<proteinExistence type="inferred from homology"/>
<gene>
    <name evidence="13" type="ORF">B4U80_05368</name>
</gene>
<dbReference type="VEuPathDB" id="VectorBase:LDEU005202"/>
<dbReference type="GO" id="GO:0005789">
    <property type="term" value="C:endoplasmic reticulum membrane"/>
    <property type="evidence" value="ECO:0007669"/>
    <property type="project" value="TreeGrafter"/>
</dbReference>
<evidence type="ECO:0000256" key="3">
    <source>
        <dbReference type="ARBA" id="ARBA00022516"/>
    </source>
</evidence>
<evidence type="ECO:0000256" key="9">
    <source>
        <dbReference type="ARBA" id="ARBA00023136"/>
    </source>
</evidence>
<keyword evidence="5" id="KW-0276">Fatty acid metabolism</keyword>
<comment type="domain">
    <text evidence="11">The histidine box domains are involved in binding the catalytic metal ions.</text>
</comment>
<keyword evidence="6 12" id="KW-1133">Transmembrane helix</keyword>
<evidence type="ECO:0000256" key="7">
    <source>
        <dbReference type="ARBA" id="ARBA00023002"/>
    </source>
</evidence>
<evidence type="ECO:0000256" key="5">
    <source>
        <dbReference type="ARBA" id="ARBA00022832"/>
    </source>
</evidence>
<evidence type="ECO:0000256" key="11">
    <source>
        <dbReference type="RuleBase" id="RU000581"/>
    </source>
</evidence>
<dbReference type="AlphaFoldDB" id="A0A443SH39"/>
<comment type="similarity">
    <text evidence="2 11">Belongs to the fatty acid desaturase type 1 family.</text>
</comment>
<evidence type="ECO:0000256" key="1">
    <source>
        <dbReference type="ARBA" id="ARBA00004141"/>
    </source>
</evidence>
<keyword evidence="4 11" id="KW-0812">Transmembrane</keyword>
<protein>
    <submittedName>
        <fullName evidence="13">Stearoyl-CoA desaturase-like protein</fullName>
    </submittedName>
</protein>
<dbReference type="GO" id="GO:0006636">
    <property type="term" value="P:unsaturated fatty acid biosynthetic process"/>
    <property type="evidence" value="ECO:0007669"/>
    <property type="project" value="TreeGrafter"/>
</dbReference>
<comment type="subcellular location">
    <subcellularLocation>
        <location evidence="1">Membrane</location>
        <topology evidence="1">Multi-pass membrane protein</topology>
    </subcellularLocation>
</comment>
<feature type="transmembrane region" description="Helical" evidence="12">
    <location>
        <begin position="39"/>
        <end position="60"/>
    </location>
</feature>
<keyword evidence="7 11" id="KW-0560">Oxidoreductase</keyword>
<comment type="cofactor">
    <cofactor evidence="11">
        <name>Fe(2+)</name>
        <dbReference type="ChEBI" id="CHEBI:29033"/>
    </cofactor>
</comment>
<evidence type="ECO:0000256" key="8">
    <source>
        <dbReference type="ARBA" id="ARBA00023098"/>
    </source>
</evidence>
<dbReference type="PANTHER" id="PTHR11351">
    <property type="entry name" value="ACYL-COA DESATURASE"/>
    <property type="match status" value="1"/>
</dbReference>
<reference evidence="13 14" key="1">
    <citation type="journal article" date="2018" name="Gigascience">
        <title>Genomes of trombidid mites reveal novel predicted allergens and laterally-transferred genes associated with secondary metabolism.</title>
        <authorList>
            <person name="Dong X."/>
            <person name="Chaisiri K."/>
            <person name="Xia D."/>
            <person name="Armstrong S.D."/>
            <person name="Fang Y."/>
            <person name="Donnelly M.J."/>
            <person name="Kadowaki T."/>
            <person name="McGarry J.W."/>
            <person name="Darby A.C."/>
            <person name="Makepeace B.L."/>
        </authorList>
    </citation>
    <scope>NUCLEOTIDE SEQUENCE [LARGE SCALE GENOMIC DNA]</scope>
    <source>
        <strain evidence="13">UoL-UT</strain>
    </source>
</reference>
<name>A0A443SH39_9ACAR</name>
<keyword evidence="3 11" id="KW-0444">Lipid biosynthesis</keyword>
<keyword evidence="9 12" id="KW-0472">Membrane</keyword>
<evidence type="ECO:0000256" key="6">
    <source>
        <dbReference type="ARBA" id="ARBA00022989"/>
    </source>
</evidence>
<keyword evidence="14" id="KW-1185">Reference proteome</keyword>
<evidence type="ECO:0000313" key="14">
    <source>
        <dbReference type="Proteomes" id="UP000288716"/>
    </source>
</evidence>
<organism evidence="13 14">
    <name type="scientific">Leptotrombidium deliense</name>
    <dbReference type="NCBI Taxonomy" id="299467"/>
    <lineage>
        <taxon>Eukaryota</taxon>
        <taxon>Metazoa</taxon>
        <taxon>Ecdysozoa</taxon>
        <taxon>Arthropoda</taxon>
        <taxon>Chelicerata</taxon>
        <taxon>Arachnida</taxon>
        <taxon>Acari</taxon>
        <taxon>Acariformes</taxon>
        <taxon>Trombidiformes</taxon>
        <taxon>Prostigmata</taxon>
        <taxon>Anystina</taxon>
        <taxon>Parasitengona</taxon>
        <taxon>Trombiculoidea</taxon>
        <taxon>Trombiculidae</taxon>
        <taxon>Leptotrombidium</taxon>
    </lineage>
</organism>
<dbReference type="STRING" id="299467.A0A443SH39"/>
<dbReference type="Proteomes" id="UP000288716">
    <property type="component" value="Unassembled WGS sequence"/>
</dbReference>
<dbReference type="OrthoDB" id="9988030at2759"/>
<evidence type="ECO:0000313" key="13">
    <source>
        <dbReference type="EMBL" id="RWS26838.1"/>
    </source>
</evidence>
<sequence length="159" mass="18705">MQEEKTKEFKAAILWPNVFIISTLHVCALYGLYLFVFSVYWKTILFSILLYLLSGIGVTAGSHRLWSHRSYKAKLPLRILLAIFQTISCQRDIYIWSKDHRIHHKYSETDADPHNVNRGFFFAHVGWLLLERHPKVIEKSYGIDCNDLLSDPVVYYQKK</sequence>
<dbReference type="PRINTS" id="PR00075">
    <property type="entry name" value="FACDDSATRASE"/>
</dbReference>
<evidence type="ECO:0000256" key="4">
    <source>
        <dbReference type="ARBA" id="ARBA00022692"/>
    </source>
</evidence>
<comment type="caution">
    <text evidence="13">The sequence shown here is derived from an EMBL/GenBank/DDBJ whole genome shotgun (WGS) entry which is preliminary data.</text>
</comment>
<keyword evidence="8" id="KW-0443">Lipid metabolism</keyword>
<feature type="transmembrane region" description="Helical" evidence="12">
    <location>
        <begin position="12"/>
        <end position="33"/>
    </location>
</feature>
<dbReference type="GO" id="GO:0005506">
    <property type="term" value="F:iron ion binding"/>
    <property type="evidence" value="ECO:0007669"/>
    <property type="project" value="TreeGrafter"/>
</dbReference>
<dbReference type="CDD" id="cd03505">
    <property type="entry name" value="Delta9-FADS-like"/>
    <property type="match status" value="1"/>
</dbReference>
<evidence type="ECO:0000256" key="12">
    <source>
        <dbReference type="SAM" id="Phobius"/>
    </source>
</evidence>
<dbReference type="EMBL" id="NCKV01002433">
    <property type="protein sequence ID" value="RWS26838.1"/>
    <property type="molecule type" value="Genomic_DNA"/>
</dbReference>
<keyword evidence="10 11" id="KW-0275">Fatty acid biosynthesis</keyword>